<feature type="domain" description="DUF7822" evidence="1">
    <location>
        <begin position="12"/>
        <end position="140"/>
    </location>
</feature>
<sequence length="188" mass="21590">MANRSYLYAADTLPDSKGLKPDNLIGVCEFNYDYSYSSLILVGAKPLGIFPSVLWKNSLLIAGDFEKGTELFTKFLTKAQQLGAVNNEYLTVNSQKVITYLKNNKRKYFLLEFSELMEMDYDMEDMKEIQTYAENLAVDAEIYAKTEVPRLLESDTWTPAFKDIPKDILNSRLDLYFTPNLYFDVCAD</sequence>
<dbReference type="Proteomes" id="UP000034302">
    <property type="component" value="Unassembled WGS sequence"/>
</dbReference>
<reference evidence="2 3" key="1">
    <citation type="journal article" date="2015" name="Nature">
        <title>rRNA introns, odd ribosomes, and small enigmatic genomes across a large radiation of phyla.</title>
        <authorList>
            <person name="Brown C.T."/>
            <person name="Hug L.A."/>
            <person name="Thomas B.C."/>
            <person name="Sharon I."/>
            <person name="Castelle C.J."/>
            <person name="Singh A."/>
            <person name="Wilkins M.J."/>
            <person name="Williams K.H."/>
            <person name="Banfield J.F."/>
        </authorList>
    </citation>
    <scope>NUCLEOTIDE SEQUENCE [LARGE SCALE GENOMIC DNA]</scope>
</reference>
<gene>
    <name evidence="2" type="ORF">UR34_C0011G0023</name>
</gene>
<name>A0A0F9ZI13_9BACT</name>
<dbReference type="AlphaFoldDB" id="A0A0F9ZI13"/>
<evidence type="ECO:0000313" key="3">
    <source>
        <dbReference type="Proteomes" id="UP000034302"/>
    </source>
</evidence>
<dbReference type="Pfam" id="PF25135">
    <property type="entry name" value="DUF7822"/>
    <property type="match status" value="1"/>
</dbReference>
<organism evidence="2 3">
    <name type="scientific">candidate division WS6 bacterium GW2011_GWC1_33_20</name>
    <dbReference type="NCBI Taxonomy" id="1619089"/>
    <lineage>
        <taxon>Bacteria</taxon>
        <taxon>Candidatus Dojkabacteria</taxon>
    </lineage>
</organism>
<protein>
    <recommendedName>
        <fullName evidence="1">DUF7822 domain-containing protein</fullName>
    </recommendedName>
</protein>
<evidence type="ECO:0000313" key="2">
    <source>
        <dbReference type="EMBL" id="KKP43769.1"/>
    </source>
</evidence>
<dbReference type="EMBL" id="LBOV01000011">
    <property type="protein sequence ID" value="KKP43769.1"/>
    <property type="molecule type" value="Genomic_DNA"/>
</dbReference>
<accession>A0A0F9ZI13</accession>
<proteinExistence type="predicted"/>
<dbReference type="InterPro" id="IPR056724">
    <property type="entry name" value="DUF7822"/>
</dbReference>
<evidence type="ECO:0000259" key="1">
    <source>
        <dbReference type="Pfam" id="PF25135"/>
    </source>
</evidence>
<comment type="caution">
    <text evidence="2">The sequence shown here is derived from an EMBL/GenBank/DDBJ whole genome shotgun (WGS) entry which is preliminary data.</text>
</comment>